<dbReference type="GO" id="GO:0005737">
    <property type="term" value="C:cytoplasm"/>
    <property type="evidence" value="ECO:0007669"/>
    <property type="project" value="TreeGrafter"/>
</dbReference>
<comment type="similarity">
    <text evidence="2 6">Belongs to the peroxisomal membrane protein PXMP2/4 family.</text>
</comment>
<sequence>MLSSHLGIGMRAHSIAASLPICILTISLPSSETYDLERTLRMAGYGLLVVGQSLHFWFGFVSKLLPKRDLFTTFKRILMGENSAEIIAWLKRDSLPTMINRVVYWPVCDFVAFKFILVRLQPLVNNSFSSVGCLHDIHGKSRESMLLQLMGSMLTTSFLQQNYVS</sequence>
<gene>
    <name evidence="7" type="ORF">SADUNF_Sadunf16G0178700</name>
</gene>
<dbReference type="Proteomes" id="UP000657918">
    <property type="component" value="Chromosome 16"/>
</dbReference>
<keyword evidence="3" id="KW-0812">Transmembrane</keyword>
<keyword evidence="5" id="KW-0472">Membrane</keyword>
<dbReference type="OrthoDB" id="430207at2759"/>
<dbReference type="PANTHER" id="PTHR11266">
    <property type="entry name" value="PEROXISOMAL MEMBRANE PROTEIN 2, PXMP2 MPV17"/>
    <property type="match status" value="1"/>
</dbReference>
<accession>A0A835J9E0</accession>
<dbReference type="GO" id="GO:0016020">
    <property type="term" value="C:membrane"/>
    <property type="evidence" value="ECO:0007669"/>
    <property type="project" value="UniProtKB-SubCell"/>
</dbReference>
<evidence type="ECO:0000256" key="5">
    <source>
        <dbReference type="ARBA" id="ARBA00023136"/>
    </source>
</evidence>
<dbReference type="Pfam" id="PF04117">
    <property type="entry name" value="Mpv17_PMP22"/>
    <property type="match status" value="1"/>
</dbReference>
<dbReference type="PANTHER" id="PTHR11266:SF18">
    <property type="entry name" value="OS12G0508100 PROTEIN"/>
    <property type="match status" value="1"/>
</dbReference>
<evidence type="ECO:0000256" key="3">
    <source>
        <dbReference type="ARBA" id="ARBA00022692"/>
    </source>
</evidence>
<dbReference type="EMBL" id="JADGMS010000016">
    <property type="protein sequence ID" value="KAF9665953.1"/>
    <property type="molecule type" value="Genomic_DNA"/>
</dbReference>
<name>A0A835J9E0_9ROSI</name>
<comment type="caution">
    <text evidence="7">The sequence shown here is derived from an EMBL/GenBank/DDBJ whole genome shotgun (WGS) entry which is preliminary data.</text>
</comment>
<evidence type="ECO:0000313" key="7">
    <source>
        <dbReference type="EMBL" id="KAF9665953.1"/>
    </source>
</evidence>
<evidence type="ECO:0000256" key="6">
    <source>
        <dbReference type="RuleBase" id="RU363053"/>
    </source>
</evidence>
<dbReference type="InterPro" id="IPR007248">
    <property type="entry name" value="Mpv17_PMP22"/>
</dbReference>
<evidence type="ECO:0000256" key="2">
    <source>
        <dbReference type="ARBA" id="ARBA00006824"/>
    </source>
</evidence>
<comment type="subcellular location">
    <subcellularLocation>
        <location evidence="1">Membrane</location>
        <topology evidence="1">Multi-pass membrane protein</topology>
    </subcellularLocation>
</comment>
<proteinExistence type="inferred from homology"/>
<keyword evidence="4" id="KW-1133">Transmembrane helix</keyword>
<reference evidence="7 8" key="1">
    <citation type="submission" date="2020-10" db="EMBL/GenBank/DDBJ databases">
        <title>Plant Genome Project.</title>
        <authorList>
            <person name="Zhang R.-G."/>
        </authorList>
    </citation>
    <scope>NUCLEOTIDE SEQUENCE [LARGE SCALE GENOMIC DNA]</scope>
    <source>
        <strain evidence="7">FAFU-HL-1</strain>
        <tissue evidence="7">Leaf</tissue>
    </source>
</reference>
<evidence type="ECO:0000256" key="1">
    <source>
        <dbReference type="ARBA" id="ARBA00004141"/>
    </source>
</evidence>
<evidence type="ECO:0000313" key="8">
    <source>
        <dbReference type="Proteomes" id="UP000657918"/>
    </source>
</evidence>
<keyword evidence="8" id="KW-1185">Reference proteome</keyword>
<organism evidence="7 8">
    <name type="scientific">Salix dunnii</name>
    <dbReference type="NCBI Taxonomy" id="1413687"/>
    <lineage>
        <taxon>Eukaryota</taxon>
        <taxon>Viridiplantae</taxon>
        <taxon>Streptophyta</taxon>
        <taxon>Embryophyta</taxon>
        <taxon>Tracheophyta</taxon>
        <taxon>Spermatophyta</taxon>
        <taxon>Magnoliopsida</taxon>
        <taxon>eudicotyledons</taxon>
        <taxon>Gunneridae</taxon>
        <taxon>Pentapetalae</taxon>
        <taxon>rosids</taxon>
        <taxon>fabids</taxon>
        <taxon>Malpighiales</taxon>
        <taxon>Salicaceae</taxon>
        <taxon>Saliceae</taxon>
        <taxon>Salix</taxon>
    </lineage>
</organism>
<protein>
    <submittedName>
        <fullName evidence="7">Uncharacterized protein</fullName>
    </submittedName>
</protein>
<evidence type="ECO:0000256" key="4">
    <source>
        <dbReference type="ARBA" id="ARBA00022989"/>
    </source>
</evidence>
<dbReference type="AlphaFoldDB" id="A0A835J9E0"/>